<feature type="region of interest" description="Disordered" evidence="4">
    <location>
        <begin position="1"/>
        <end position="116"/>
    </location>
</feature>
<accession>A0ABR1F2T6</accession>
<dbReference type="PRINTS" id="PR00633">
    <property type="entry name" value="RCCNDNSATION"/>
</dbReference>
<sequence>MAPAAGRKRKQPHDDEPAATAAPAKRQQKTPSTKPPAPVPARRGGRKRDSLTSSSSSSSSASSSVSAKGSIKADSVLTTITEPDSQPIEDTQVDVDPEEKKEAATTNGTKHEPAAPKPYKLRKVTKEITPIPALKSVPLNVYVFGTGSMAELGLGPEAKTKEVKRPRLNPFLPIDSVSIVDFAVGGAHVLALDKDGKIWSWGCNDHGTLGRNTSQGEEGLLRDMDAEDDDDDDGDLNPLESTPAKVTGLPDDLVFVQVAASDSLSLALTSEGRVWAWGTFRHNEGILGFNEDVMFQREPVQVRIEFPVSQIAAGKDHVMALTTNGKVYTWGNGQQFQLGHRVLDRYQKQALQPREIGIRNIKYIGSGEFHSFAIDTQGRVLAWGLNQFGQCGIPSEGAGEDGAVVTEPTYINAFDGKNIISITAGEHHSVALSAENDMYTFGRIDSSEIGIEKDELPDTAVKDDSGRPRFLPVPTKVALENEDGKVKYIACGSHHNIALASSDGSAWTWGFGETYQCGQGPAGEDVEIPTKIENTATQGVNMLLAGAGGQFSVIGGLKTEAKEEK</sequence>
<dbReference type="Gene3D" id="2.130.10.30">
    <property type="entry name" value="Regulator of chromosome condensation 1/beta-lactamase-inhibitor protein II"/>
    <property type="match status" value="1"/>
</dbReference>
<evidence type="ECO:0000313" key="7">
    <source>
        <dbReference type="Proteomes" id="UP001498771"/>
    </source>
</evidence>
<evidence type="ECO:0000313" key="6">
    <source>
        <dbReference type="EMBL" id="KAK7204161.1"/>
    </source>
</evidence>
<keyword evidence="7" id="KW-1185">Reference proteome</keyword>
<dbReference type="PANTHER" id="PTHR45982:SF1">
    <property type="entry name" value="REGULATOR OF CHROMOSOME CONDENSATION"/>
    <property type="match status" value="1"/>
</dbReference>
<dbReference type="Proteomes" id="UP001498771">
    <property type="component" value="Unassembled WGS sequence"/>
</dbReference>
<evidence type="ECO:0000256" key="1">
    <source>
        <dbReference type="ARBA" id="ARBA00022658"/>
    </source>
</evidence>
<dbReference type="EMBL" id="JBBJBU010000009">
    <property type="protein sequence ID" value="KAK7204161.1"/>
    <property type="molecule type" value="Genomic_DNA"/>
</dbReference>
<feature type="repeat" description="RCC1" evidence="3">
    <location>
        <begin position="272"/>
        <end position="324"/>
    </location>
</feature>
<dbReference type="GeneID" id="90038656"/>
<reference evidence="6 7" key="1">
    <citation type="submission" date="2024-03" db="EMBL/GenBank/DDBJ databases">
        <title>Genome-scale model development and genomic sequencing of the oleaginous clade Lipomyces.</title>
        <authorList>
            <consortium name="Lawrence Berkeley National Laboratory"/>
            <person name="Czajka J.J."/>
            <person name="Han Y."/>
            <person name="Kim J."/>
            <person name="Mondo S.J."/>
            <person name="Hofstad B.A."/>
            <person name="Robles A."/>
            <person name="Haridas S."/>
            <person name="Riley R."/>
            <person name="LaButti K."/>
            <person name="Pangilinan J."/>
            <person name="Andreopoulos W."/>
            <person name="Lipzen A."/>
            <person name="Yan J."/>
            <person name="Wang M."/>
            <person name="Ng V."/>
            <person name="Grigoriev I.V."/>
            <person name="Spatafora J.W."/>
            <person name="Magnuson J.K."/>
            <person name="Baker S.E."/>
            <person name="Pomraning K.R."/>
        </authorList>
    </citation>
    <scope>NUCLEOTIDE SEQUENCE [LARGE SCALE GENOMIC DNA]</scope>
    <source>
        <strain evidence="6 7">Phaff 52-87</strain>
    </source>
</reference>
<feature type="domain" description="RCC1-like" evidence="5">
    <location>
        <begin position="141"/>
        <end position="554"/>
    </location>
</feature>
<evidence type="ECO:0000256" key="4">
    <source>
        <dbReference type="SAM" id="MobiDB-lite"/>
    </source>
</evidence>
<feature type="compositionally biased region" description="Basic and acidic residues" evidence="4">
    <location>
        <begin position="98"/>
        <end position="114"/>
    </location>
</feature>
<feature type="repeat" description="RCC1" evidence="3">
    <location>
        <begin position="378"/>
        <end position="435"/>
    </location>
</feature>
<feature type="repeat" description="RCC1" evidence="3">
    <location>
        <begin position="139"/>
        <end position="195"/>
    </location>
</feature>
<evidence type="ECO:0000259" key="5">
    <source>
        <dbReference type="Pfam" id="PF25390"/>
    </source>
</evidence>
<feature type="repeat" description="RCC1" evidence="3">
    <location>
        <begin position="504"/>
        <end position="558"/>
    </location>
</feature>
<evidence type="ECO:0000256" key="3">
    <source>
        <dbReference type="PROSITE-ProRule" id="PRU00235"/>
    </source>
</evidence>
<dbReference type="Pfam" id="PF25390">
    <property type="entry name" value="WD40_RLD"/>
    <property type="match status" value="1"/>
</dbReference>
<dbReference type="InterPro" id="IPR009091">
    <property type="entry name" value="RCC1/BLIP-II"/>
</dbReference>
<dbReference type="InterPro" id="IPR058923">
    <property type="entry name" value="RCC1-like_dom"/>
</dbReference>
<comment type="caution">
    <text evidence="6">The sequence shown here is derived from an EMBL/GenBank/DDBJ whole genome shotgun (WGS) entry which is preliminary data.</text>
</comment>
<dbReference type="PROSITE" id="PS00626">
    <property type="entry name" value="RCC1_2"/>
    <property type="match status" value="2"/>
</dbReference>
<feature type="repeat" description="RCC1" evidence="3">
    <location>
        <begin position="196"/>
        <end position="271"/>
    </location>
</feature>
<proteinExistence type="predicted"/>
<feature type="repeat" description="RCC1" evidence="3">
    <location>
        <begin position="325"/>
        <end position="377"/>
    </location>
</feature>
<gene>
    <name evidence="6" type="ORF">BZA70DRAFT_281631</name>
</gene>
<dbReference type="InterPro" id="IPR051553">
    <property type="entry name" value="Ran_GTPase-activating"/>
</dbReference>
<dbReference type="PROSITE" id="PS50012">
    <property type="entry name" value="RCC1_3"/>
    <property type="match status" value="7"/>
</dbReference>
<evidence type="ECO:0000256" key="2">
    <source>
        <dbReference type="ARBA" id="ARBA00022737"/>
    </source>
</evidence>
<dbReference type="PANTHER" id="PTHR45982">
    <property type="entry name" value="REGULATOR OF CHROMOSOME CONDENSATION"/>
    <property type="match status" value="1"/>
</dbReference>
<organism evidence="6 7">
    <name type="scientific">Myxozyma melibiosi</name>
    <dbReference type="NCBI Taxonomy" id="54550"/>
    <lineage>
        <taxon>Eukaryota</taxon>
        <taxon>Fungi</taxon>
        <taxon>Dikarya</taxon>
        <taxon>Ascomycota</taxon>
        <taxon>Saccharomycotina</taxon>
        <taxon>Lipomycetes</taxon>
        <taxon>Lipomycetales</taxon>
        <taxon>Lipomycetaceae</taxon>
        <taxon>Myxozyma</taxon>
    </lineage>
</organism>
<dbReference type="RefSeq" id="XP_064767194.1">
    <property type="nucleotide sequence ID" value="XM_064913144.1"/>
</dbReference>
<dbReference type="SUPFAM" id="SSF50985">
    <property type="entry name" value="RCC1/BLIP-II"/>
    <property type="match status" value="1"/>
</dbReference>
<feature type="repeat" description="RCC1" evidence="3">
    <location>
        <begin position="436"/>
        <end position="502"/>
    </location>
</feature>
<keyword evidence="1" id="KW-0344">Guanine-nucleotide releasing factor</keyword>
<keyword evidence="2" id="KW-0677">Repeat</keyword>
<feature type="compositionally biased region" description="Basic residues" evidence="4">
    <location>
        <begin position="1"/>
        <end position="11"/>
    </location>
</feature>
<feature type="compositionally biased region" description="Low complexity" evidence="4">
    <location>
        <begin position="53"/>
        <end position="67"/>
    </location>
</feature>
<protein>
    <submittedName>
        <fullName evidence="6">Srm1 protein</fullName>
    </submittedName>
</protein>
<dbReference type="InterPro" id="IPR000408">
    <property type="entry name" value="Reg_chr_condens"/>
</dbReference>
<name>A0ABR1F2T6_9ASCO</name>